<feature type="compositionally biased region" description="Basic and acidic residues" evidence="1">
    <location>
        <begin position="26"/>
        <end position="36"/>
    </location>
</feature>
<dbReference type="EMBL" id="NBNE01008054">
    <property type="protein sequence ID" value="OWY99919.1"/>
    <property type="molecule type" value="Genomic_DNA"/>
</dbReference>
<gene>
    <name evidence="2" type="ORF">PHMEG_00029000</name>
</gene>
<dbReference type="Proteomes" id="UP000198211">
    <property type="component" value="Unassembled WGS sequence"/>
</dbReference>
<feature type="compositionally biased region" description="Basic residues" evidence="1">
    <location>
        <begin position="79"/>
        <end position="88"/>
    </location>
</feature>
<protein>
    <submittedName>
        <fullName evidence="2">Uncharacterized protein</fullName>
    </submittedName>
</protein>
<dbReference type="OrthoDB" id="131864at2759"/>
<sequence length="101" mass="11602">MDYLEYVLKQQEDDWDDDRQGSSSTKARDFRADNLRQGRLRTKYPGRAYVTQSGDESDSDERHLTQHVLKVMENSGWNKRGHMAHQGKARQSNGHPGSPSP</sequence>
<evidence type="ECO:0000313" key="3">
    <source>
        <dbReference type="Proteomes" id="UP000198211"/>
    </source>
</evidence>
<evidence type="ECO:0000313" key="2">
    <source>
        <dbReference type="EMBL" id="OWY99919.1"/>
    </source>
</evidence>
<comment type="caution">
    <text evidence="2">The sequence shown here is derived from an EMBL/GenBank/DDBJ whole genome shotgun (WGS) entry which is preliminary data.</text>
</comment>
<feature type="region of interest" description="Disordered" evidence="1">
    <location>
        <begin position="9"/>
        <end position="62"/>
    </location>
</feature>
<evidence type="ECO:0000256" key="1">
    <source>
        <dbReference type="SAM" id="MobiDB-lite"/>
    </source>
</evidence>
<accession>A0A225V680</accession>
<dbReference type="AlphaFoldDB" id="A0A225V680"/>
<name>A0A225V680_9STRA</name>
<proteinExistence type="predicted"/>
<reference evidence="3" key="1">
    <citation type="submission" date="2017-03" db="EMBL/GenBank/DDBJ databases">
        <title>Phytopthora megakarya and P. palmivora, two closely related causual agents of cacao black pod achieved similar genome size and gene model numbers by different mechanisms.</title>
        <authorList>
            <person name="Ali S."/>
            <person name="Shao J."/>
            <person name="Larry D.J."/>
            <person name="Kronmiller B."/>
            <person name="Shen D."/>
            <person name="Strem M.D."/>
            <person name="Melnick R.L."/>
            <person name="Guiltinan M.J."/>
            <person name="Tyler B.M."/>
            <person name="Meinhardt L.W."/>
            <person name="Bailey B.A."/>
        </authorList>
    </citation>
    <scope>NUCLEOTIDE SEQUENCE [LARGE SCALE GENOMIC DNA]</scope>
    <source>
        <strain evidence="3">zdho120</strain>
    </source>
</reference>
<feature type="region of interest" description="Disordered" evidence="1">
    <location>
        <begin position="75"/>
        <end position="101"/>
    </location>
</feature>
<organism evidence="2 3">
    <name type="scientific">Phytophthora megakarya</name>
    <dbReference type="NCBI Taxonomy" id="4795"/>
    <lineage>
        <taxon>Eukaryota</taxon>
        <taxon>Sar</taxon>
        <taxon>Stramenopiles</taxon>
        <taxon>Oomycota</taxon>
        <taxon>Peronosporomycetes</taxon>
        <taxon>Peronosporales</taxon>
        <taxon>Peronosporaceae</taxon>
        <taxon>Phytophthora</taxon>
    </lineage>
</organism>
<keyword evidence="3" id="KW-1185">Reference proteome</keyword>